<dbReference type="AlphaFoldDB" id="A0AAD7UKE1"/>
<keyword evidence="1" id="KW-0732">Signal</keyword>
<dbReference type="EMBL" id="JAQMWT010000176">
    <property type="protein sequence ID" value="KAJ8608284.1"/>
    <property type="molecule type" value="Genomic_DNA"/>
</dbReference>
<evidence type="ECO:0000313" key="3">
    <source>
        <dbReference type="EMBL" id="KAJ8608284.1"/>
    </source>
</evidence>
<dbReference type="InterPro" id="IPR004843">
    <property type="entry name" value="Calcineurin-like_PHP"/>
</dbReference>
<dbReference type="InterPro" id="IPR029052">
    <property type="entry name" value="Metallo-depent_PP-like"/>
</dbReference>
<organism evidence="3 4">
    <name type="scientific">Chrysophaeum taylorii</name>
    <dbReference type="NCBI Taxonomy" id="2483200"/>
    <lineage>
        <taxon>Eukaryota</taxon>
        <taxon>Sar</taxon>
        <taxon>Stramenopiles</taxon>
        <taxon>Ochrophyta</taxon>
        <taxon>Pelagophyceae</taxon>
        <taxon>Pelagomonadales</taxon>
        <taxon>Pelagomonadaceae</taxon>
        <taxon>Chrysophaeum</taxon>
    </lineage>
</organism>
<dbReference type="Gene3D" id="3.60.21.10">
    <property type="match status" value="1"/>
</dbReference>
<comment type="caution">
    <text evidence="3">The sequence shown here is derived from an EMBL/GenBank/DDBJ whole genome shotgun (WGS) entry which is preliminary data.</text>
</comment>
<evidence type="ECO:0000313" key="4">
    <source>
        <dbReference type="Proteomes" id="UP001230188"/>
    </source>
</evidence>
<accession>A0AAD7UKE1</accession>
<evidence type="ECO:0000256" key="1">
    <source>
        <dbReference type="SAM" id="SignalP"/>
    </source>
</evidence>
<dbReference type="Proteomes" id="UP001230188">
    <property type="component" value="Unassembled WGS sequence"/>
</dbReference>
<dbReference type="GO" id="GO:0016787">
    <property type="term" value="F:hydrolase activity"/>
    <property type="evidence" value="ECO:0007669"/>
    <property type="project" value="InterPro"/>
</dbReference>
<keyword evidence="4" id="KW-1185">Reference proteome</keyword>
<proteinExistence type="predicted"/>
<feature type="signal peptide" evidence="1">
    <location>
        <begin position="1"/>
        <end position="18"/>
    </location>
</feature>
<protein>
    <recommendedName>
        <fullName evidence="2">Calcineurin-like phosphoesterase domain-containing protein</fullName>
    </recommendedName>
</protein>
<dbReference type="CDD" id="cd07379">
    <property type="entry name" value="MPP_239FB"/>
    <property type="match status" value="1"/>
</dbReference>
<name>A0AAD7UKE1_9STRA</name>
<gene>
    <name evidence="3" type="ORF">CTAYLR_010206</name>
</gene>
<dbReference type="PANTHER" id="PTHR12905">
    <property type="entry name" value="METALLOPHOSPHOESTERASE"/>
    <property type="match status" value="1"/>
</dbReference>
<evidence type="ECO:0000259" key="2">
    <source>
        <dbReference type="Pfam" id="PF00149"/>
    </source>
</evidence>
<feature type="domain" description="Calcineurin-like phosphoesterase" evidence="2">
    <location>
        <begin position="96"/>
        <end position="272"/>
    </location>
</feature>
<dbReference type="InterPro" id="IPR051693">
    <property type="entry name" value="UPF0046_metallophosphoest"/>
</dbReference>
<dbReference type="SUPFAM" id="SSF56300">
    <property type="entry name" value="Metallo-dependent phosphatases"/>
    <property type="match status" value="1"/>
</dbReference>
<dbReference type="Pfam" id="PF00149">
    <property type="entry name" value="Metallophos"/>
    <property type="match status" value="1"/>
</dbReference>
<reference evidence="3" key="1">
    <citation type="submission" date="2023-01" db="EMBL/GenBank/DDBJ databases">
        <title>Metagenome sequencing of chrysophaentin producing Chrysophaeum taylorii.</title>
        <authorList>
            <person name="Davison J."/>
            <person name="Bewley C."/>
        </authorList>
    </citation>
    <scope>NUCLEOTIDE SEQUENCE</scope>
    <source>
        <strain evidence="3">NIES-1699</strain>
    </source>
</reference>
<dbReference type="PANTHER" id="PTHR12905:SF0">
    <property type="entry name" value="CALCINEURIN-LIKE PHOSPHOESTERASE DOMAIN-CONTAINING PROTEIN"/>
    <property type="match status" value="1"/>
</dbReference>
<sequence length="336" mass="37212">MLALTLSASVFVLPSIPAVLRLLPPRVSKALMHPIRASPVANLVYTKLCWVPFCRLRARWLRAWLTPMLRTKCVYVDWPDVRVLDAAQLPEPKGLRVVSVSDTHAQQRTLGKLPDGDVLIHAGDLLRRDSRRTDARARLRDVGAWLRKQPHRHKLVVAGNHDFSLEAMSRDEIEGLLGARYCEDEGLDIENARIFLSPFSASNSARSENRAFQSPEREAKFRAAIAQETRVDLLVTHGPPRGHLDSGVGSVGIADAVRAHAPRYHIFGHQHNCAGVAFDKGTVFVNASNCDGFFALVKPAIVVDIQPGAELGNEAHSTMRLDLDHARARLHLIKSS</sequence>
<feature type="chain" id="PRO_5042178729" description="Calcineurin-like phosphoesterase domain-containing protein" evidence="1">
    <location>
        <begin position="19"/>
        <end position="336"/>
    </location>
</feature>